<evidence type="ECO:0000313" key="3">
    <source>
        <dbReference type="EMBL" id="CRZ35657.1"/>
    </source>
</evidence>
<keyword evidence="1" id="KW-1133">Transmembrane helix</keyword>
<dbReference type="InterPro" id="IPR052549">
    <property type="entry name" value="SpmB"/>
</dbReference>
<dbReference type="PANTHER" id="PTHR35793">
    <property type="entry name" value="INNER MEMBRANE PROTEIN YJIG"/>
    <property type="match status" value="1"/>
</dbReference>
<dbReference type="InterPro" id="IPR011642">
    <property type="entry name" value="Gate_dom"/>
</dbReference>
<dbReference type="EMBL" id="CVTD020000027">
    <property type="protein sequence ID" value="CRZ35657.1"/>
    <property type="molecule type" value="Genomic_DNA"/>
</dbReference>
<sequence>MNFIVYISDYIIPFIFFYVIGLGLLTKTHIFDEFIEGAKEGFKVVFDILPTLIGLMVAIGILRASGALDLLSGLLKPITDKLHFPSELLPVVLVKMFSSSAATSLLLDIFKEYGPDSYLGRLVSIILSSTETIFYTMAVYFMAAGVKKTRYTLAGALFATLVGTVASVIITNIVFY</sequence>
<protein>
    <submittedName>
        <fullName evidence="3">Putative membrane protein</fullName>
    </submittedName>
</protein>
<name>A0A0H5SJH1_HERHM</name>
<evidence type="ECO:0000256" key="1">
    <source>
        <dbReference type="SAM" id="Phobius"/>
    </source>
</evidence>
<accession>A0A0H5SJH1</accession>
<keyword evidence="1" id="KW-0812">Transmembrane</keyword>
<proteinExistence type="predicted"/>
<dbReference type="PANTHER" id="PTHR35793:SF2">
    <property type="entry name" value="INNER MEMBRANE PROTEIN YJIG"/>
    <property type="match status" value="1"/>
</dbReference>
<dbReference type="AlphaFoldDB" id="A0A0H5SJH1"/>
<dbReference type="GO" id="GO:0005886">
    <property type="term" value="C:plasma membrane"/>
    <property type="evidence" value="ECO:0007669"/>
    <property type="project" value="TreeGrafter"/>
</dbReference>
<evidence type="ECO:0000313" key="4">
    <source>
        <dbReference type="Proteomes" id="UP000236497"/>
    </source>
</evidence>
<feature type="transmembrane region" description="Helical" evidence="1">
    <location>
        <begin position="6"/>
        <end position="25"/>
    </location>
</feature>
<dbReference type="RefSeq" id="WP_103203732.1">
    <property type="nucleotide sequence ID" value="NZ_CVTD020000027.1"/>
</dbReference>
<reference evidence="3 4" key="1">
    <citation type="submission" date="2015-06" db="EMBL/GenBank/DDBJ databases">
        <authorList>
            <person name="Wibberg Daniel"/>
        </authorList>
    </citation>
    <scope>NUCLEOTIDE SEQUENCE [LARGE SCALE GENOMIC DNA]</scope>
    <source>
        <strain evidence="3 4">T3/55T</strain>
    </source>
</reference>
<feature type="domain" description="Nucleoside transporter/FeoB GTPase Gate" evidence="2">
    <location>
        <begin position="46"/>
        <end position="146"/>
    </location>
</feature>
<gene>
    <name evidence="3" type="ORF">HHT355_2471</name>
</gene>
<keyword evidence="4" id="KW-1185">Reference proteome</keyword>
<feature type="transmembrane region" description="Helical" evidence="1">
    <location>
        <begin position="88"/>
        <end position="110"/>
    </location>
</feature>
<dbReference type="OrthoDB" id="9805623at2"/>
<dbReference type="Pfam" id="PF07670">
    <property type="entry name" value="Gate"/>
    <property type="match status" value="1"/>
</dbReference>
<feature type="transmembrane region" description="Helical" evidence="1">
    <location>
        <begin position="45"/>
        <end position="68"/>
    </location>
</feature>
<evidence type="ECO:0000259" key="2">
    <source>
        <dbReference type="Pfam" id="PF07670"/>
    </source>
</evidence>
<organism evidence="3 4">
    <name type="scientific">Herbinix hemicellulosilytica</name>
    <dbReference type="NCBI Taxonomy" id="1564487"/>
    <lineage>
        <taxon>Bacteria</taxon>
        <taxon>Bacillati</taxon>
        <taxon>Bacillota</taxon>
        <taxon>Clostridia</taxon>
        <taxon>Lachnospirales</taxon>
        <taxon>Lachnospiraceae</taxon>
        <taxon>Herbinix</taxon>
    </lineage>
</organism>
<keyword evidence="1" id="KW-0472">Membrane</keyword>
<feature type="transmembrane region" description="Helical" evidence="1">
    <location>
        <begin position="122"/>
        <end position="143"/>
    </location>
</feature>
<dbReference type="Proteomes" id="UP000236497">
    <property type="component" value="Unassembled WGS sequence"/>
</dbReference>
<feature type="transmembrane region" description="Helical" evidence="1">
    <location>
        <begin position="155"/>
        <end position="175"/>
    </location>
</feature>